<dbReference type="InterPro" id="IPR007410">
    <property type="entry name" value="LpqE-like"/>
</dbReference>
<dbReference type="Pfam" id="PF04314">
    <property type="entry name" value="PCuAC"/>
    <property type="match status" value="1"/>
</dbReference>
<organism evidence="2 3">
    <name type="scientific">Kocuria rhizophila (strain ATCC 9341 / DSM 348 / NBRC 103217 / DC2201)</name>
    <dbReference type="NCBI Taxonomy" id="378753"/>
    <lineage>
        <taxon>Bacteria</taxon>
        <taxon>Bacillati</taxon>
        <taxon>Actinomycetota</taxon>
        <taxon>Actinomycetes</taxon>
        <taxon>Micrococcales</taxon>
        <taxon>Micrococcaceae</taxon>
        <taxon>Kocuria</taxon>
    </lineage>
</organism>
<dbReference type="OrthoDB" id="9796962at2"/>
<evidence type="ECO:0000256" key="1">
    <source>
        <dbReference type="SAM" id="MobiDB-lite"/>
    </source>
</evidence>
<dbReference type="AlphaFoldDB" id="B2GG91"/>
<dbReference type="KEGG" id="krh:KRH_03670"/>
<name>B2GG91_KOCRD</name>
<dbReference type="eggNOG" id="COG2847">
    <property type="taxonomic scope" value="Bacteria"/>
</dbReference>
<evidence type="ECO:0000313" key="3">
    <source>
        <dbReference type="Proteomes" id="UP000008838"/>
    </source>
</evidence>
<dbReference type="InterPro" id="IPR036182">
    <property type="entry name" value="PCuAC_sf"/>
</dbReference>
<sequence length="240" mass="24250">MNTTTHTSSRPDRRVRPAHRAVAAVTVLGLGLAALTGCSAQNGEQAPSASGSSSASHAAAAGALKIEDGWAKAADSGMTAVFGKVTNTSDKEVTLKSAAAHGTADDVQMHETVKDPKTGATEMKEKKDGFTIAPGQSVNLEPGGNHIMLMGLTCSLKAGSDLTLQLETDGGTQDVSVPVRDYSGAKENYAPGEEASASASDHGSDAFHGSHGSGSGEHASHGGMDMSSPSSSALPECHAH</sequence>
<dbReference type="PANTHER" id="PTHR36302">
    <property type="entry name" value="BLR7088 PROTEIN"/>
    <property type="match status" value="1"/>
</dbReference>
<feature type="compositionally biased region" description="Low complexity" evidence="1">
    <location>
        <begin position="192"/>
        <end position="210"/>
    </location>
</feature>
<dbReference type="RefSeq" id="WP_012397441.1">
    <property type="nucleotide sequence ID" value="NC_010617.1"/>
</dbReference>
<reference evidence="2 3" key="1">
    <citation type="journal article" date="2008" name="J. Bacteriol.">
        <title>Complete genome sequence of the soil actinomycete Kocuria rhizophila.</title>
        <authorList>
            <person name="Takarada H."/>
            <person name="Sekine M."/>
            <person name="Kosugi H."/>
            <person name="Matsuo Y."/>
            <person name="Fujisawa T."/>
            <person name="Omata S."/>
            <person name="Kishi E."/>
            <person name="Shimizu A."/>
            <person name="Tsukatani N."/>
            <person name="Tanikawa S."/>
            <person name="Fujita N."/>
            <person name="Harayama S."/>
        </authorList>
    </citation>
    <scope>NUCLEOTIDE SEQUENCE [LARGE SCALE GENOMIC DNA]</scope>
    <source>
        <strain evidence="3">ATCC 9341 / DSM 348 / NBRC 103217 / DC2201</strain>
    </source>
</reference>
<dbReference type="STRING" id="378753.KRH_03670"/>
<dbReference type="PANTHER" id="PTHR36302:SF1">
    <property type="entry name" value="COPPER CHAPERONE PCU(A)C"/>
    <property type="match status" value="1"/>
</dbReference>
<dbReference type="InterPro" id="IPR058248">
    <property type="entry name" value="Lxx211020-like"/>
</dbReference>
<accession>B2GG91</accession>
<gene>
    <name evidence="2" type="ordered locus">KRH_03670</name>
</gene>
<proteinExistence type="predicted"/>
<evidence type="ECO:0000313" key="2">
    <source>
        <dbReference type="EMBL" id="BAG28714.1"/>
    </source>
</evidence>
<protein>
    <recommendedName>
        <fullName evidence="4">Copper chaperone PCu(A)C</fullName>
    </recommendedName>
</protein>
<dbReference type="Gene3D" id="2.60.40.1890">
    <property type="entry name" value="PCu(A)C copper chaperone"/>
    <property type="match status" value="1"/>
</dbReference>
<dbReference type="Proteomes" id="UP000008838">
    <property type="component" value="Chromosome"/>
</dbReference>
<dbReference type="HOGENOM" id="CLU_100939_0_0_11"/>
<dbReference type="EMBL" id="AP009152">
    <property type="protein sequence ID" value="BAG28714.1"/>
    <property type="molecule type" value="Genomic_DNA"/>
</dbReference>
<evidence type="ECO:0008006" key="4">
    <source>
        <dbReference type="Google" id="ProtNLM"/>
    </source>
</evidence>
<feature type="region of interest" description="Disordered" evidence="1">
    <location>
        <begin position="184"/>
        <end position="240"/>
    </location>
</feature>
<keyword evidence="3" id="KW-1185">Reference proteome</keyword>
<dbReference type="SUPFAM" id="SSF110087">
    <property type="entry name" value="DR1885-like metal-binding protein"/>
    <property type="match status" value="1"/>
</dbReference>